<keyword evidence="1" id="KW-0812">Transmembrane</keyword>
<protein>
    <submittedName>
        <fullName evidence="3">Orcokinin</fullName>
    </submittedName>
</protein>
<reference evidence="3" key="1">
    <citation type="submission" date="2016-11" db="UniProtKB">
        <authorList>
            <consortium name="WormBaseParasite"/>
        </authorList>
    </citation>
    <scope>IDENTIFICATION</scope>
</reference>
<keyword evidence="2" id="KW-1185">Reference proteome</keyword>
<name>A0A1I8AIK5_9BILA</name>
<dbReference type="AlphaFoldDB" id="A0A1I8AIK5"/>
<sequence>MTHVLNDFRHGSCSEIELSGRAINRAEMPATNLGQVLLALLSLTVTLAASLPYTLVLAPPSIPSSAHLTSKRAFDRLDMSSFDFGAYRKRAFDRLAESDFGFMTRKRRAFDRLDGSVFGLMKKRSFDRLDSGNFGFGMGKRSADYVLPAHLLSKRPFDRLERSAFGLSKRSAVPIALGPEVVDLLDLRPVDF</sequence>
<evidence type="ECO:0000313" key="3">
    <source>
        <dbReference type="WBParaSite" id="L893_g6114.t1"/>
    </source>
</evidence>
<evidence type="ECO:0000313" key="2">
    <source>
        <dbReference type="Proteomes" id="UP000095287"/>
    </source>
</evidence>
<evidence type="ECO:0000256" key="1">
    <source>
        <dbReference type="SAM" id="Phobius"/>
    </source>
</evidence>
<dbReference type="WBParaSite" id="L893_g6114.t1">
    <property type="protein sequence ID" value="L893_g6114.t1"/>
    <property type="gene ID" value="L893_g6114"/>
</dbReference>
<keyword evidence="1" id="KW-1133">Transmembrane helix</keyword>
<proteinExistence type="predicted"/>
<dbReference type="Proteomes" id="UP000095287">
    <property type="component" value="Unplaced"/>
</dbReference>
<organism evidence="2 3">
    <name type="scientific">Steinernema glaseri</name>
    <dbReference type="NCBI Taxonomy" id="37863"/>
    <lineage>
        <taxon>Eukaryota</taxon>
        <taxon>Metazoa</taxon>
        <taxon>Ecdysozoa</taxon>
        <taxon>Nematoda</taxon>
        <taxon>Chromadorea</taxon>
        <taxon>Rhabditida</taxon>
        <taxon>Tylenchina</taxon>
        <taxon>Panagrolaimomorpha</taxon>
        <taxon>Strongyloidoidea</taxon>
        <taxon>Steinernematidae</taxon>
        <taxon>Steinernema</taxon>
    </lineage>
</organism>
<feature type="transmembrane region" description="Helical" evidence="1">
    <location>
        <begin position="36"/>
        <end position="58"/>
    </location>
</feature>
<accession>A0A1I8AIK5</accession>
<keyword evidence="1" id="KW-0472">Membrane</keyword>